<evidence type="ECO:0000313" key="4">
    <source>
        <dbReference type="Proteomes" id="UP000663854"/>
    </source>
</evidence>
<evidence type="ECO:0000313" key="1">
    <source>
        <dbReference type="EMBL" id="CAF1347176.1"/>
    </source>
</evidence>
<dbReference type="EMBL" id="CAJNOH010012634">
    <property type="protein sequence ID" value="CAF1537632.1"/>
    <property type="molecule type" value="Genomic_DNA"/>
</dbReference>
<sequence length="146" mass="15882">MSSPARTTRAATFTAVSSSPNITITDVQDDFQAFQMRPVIRDFKLSAELFASNGDIVLICGKSNQERQGMLLVSYEIPSATASLSAPIRLLKVIRLTKRSVTQLETIPILKLALLLGDGIVSLLDIDSLVEITAVPTTNITLFSTW</sequence>
<dbReference type="AlphaFoldDB" id="A0A815W1B0"/>
<dbReference type="Proteomes" id="UP000663870">
    <property type="component" value="Unassembled WGS sequence"/>
</dbReference>
<gene>
    <name evidence="3" type="ORF">JXQ802_LOCUS57150</name>
    <name evidence="2" type="ORF">PYM288_LOCUS40559</name>
    <name evidence="1" type="ORF">RFH988_LOCUS32104</name>
</gene>
<dbReference type="OrthoDB" id="10379976at2759"/>
<evidence type="ECO:0000313" key="2">
    <source>
        <dbReference type="EMBL" id="CAF1537632.1"/>
    </source>
</evidence>
<dbReference type="EMBL" id="CAJNOL010014514">
    <property type="protein sequence ID" value="CAF1668106.1"/>
    <property type="molecule type" value="Genomic_DNA"/>
</dbReference>
<name>A0A815W1B0_9BILA</name>
<proteinExistence type="predicted"/>
<comment type="caution">
    <text evidence="2">The sequence shown here is derived from an EMBL/GenBank/DDBJ whole genome shotgun (WGS) entry which is preliminary data.</text>
</comment>
<organism evidence="2 4">
    <name type="scientific">Rotaria sordida</name>
    <dbReference type="NCBI Taxonomy" id="392033"/>
    <lineage>
        <taxon>Eukaryota</taxon>
        <taxon>Metazoa</taxon>
        <taxon>Spiralia</taxon>
        <taxon>Gnathifera</taxon>
        <taxon>Rotifera</taxon>
        <taxon>Eurotatoria</taxon>
        <taxon>Bdelloidea</taxon>
        <taxon>Philodinida</taxon>
        <taxon>Philodinidae</taxon>
        <taxon>Rotaria</taxon>
    </lineage>
</organism>
<dbReference type="Proteomes" id="UP000663882">
    <property type="component" value="Unassembled WGS sequence"/>
</dbReference>
<reference evidence="2" key="1">
    <citation type="submission" date="2021-02" db="EMBL/GenBank/DDBJ databases">
        <authorList>
            <person name="Nowell W R."/>
        </authorList>
    </citation>
    <scope>NUCLEOTIDE SEQUENCE</scope>
</reference>
<evidence type="ECO:0000313" key="5">
    <source>
        <dbReference type="Proteomes" id="UP000663870"/>
    </source>
</evidence>
<evidence type="ECO:0000313" key="3">
    <source>
        <dbReference type="EMBL" id="CAF1668106.1"/>
    </source>
</evidence>
<protein>
    <submittedName>
        <fullName evidence="2">Uncharacterized protein</fullName>
    </submittedName>
</protein>
<dbReference type="EMBL" id="CAJNOO010003616">
    <property type="protein sequence ID" value="CAF1347176.1"/>
    <property type="molecule type" value="Genomic_DNA"/>
</dbReference>
<accession>A0A815W1B0</accession>
<dbReference type="Proteomes" id="UP000663854">
    <property type="component" value="Unassembled WGS sequence"/>
</dbReference>
<keyword evidence="5" id="KW-1185">Reference proteome</keyword>